<dbReference type="InterPro" id="IPR002402">
    <property type="entry name" value="Cyt_P450_E_grp-II"/>
</dbReference>
<evidence type="ECO:0000256" key="3">
    <source>
        <dbReference type="ARBA" id="ARBA00022617"/>
    </source>
</evidence>
<sequence length="515" mass="59353">MTPFVTTSLYSLVVCYLLVQAGYFAYHQIITNISRRRIIKAHGCQSPTSFDEQSWLGYVYGLRLVRTIGSLAKEHRLEEATQERYQEYGNTHRGKFFSVGQIFTIEAENVKTILATKFKDYELPSRRKRAFRSLLGKGIFCVDGADWKHSRELIRPNFVRDQVADLDTFEEHLNLMINAIPKDGKTTVDLQELFFGLTIDTATEFLLGQSTNVLLRKDSPESRANLNFAAAWHRSNLESLNHNRSNFLYRAPKHFKDDIKIVNDYVGKYVQRGLQYRKDFLRDPEKTISENGRYVFMHEVVKTIDDPVRVRDEILNVLLAGRDTTATLLGNMWFTLARRPDVWAKLRQEVSETLRGQRPTFEQLKNLKYLKAVMNESLRLSPVVPFNSREAITDTVLPLGGGPTGASPILVRKGEVVNYMVYAMHRRPDYFGPDADEFRPERWEHLRPTWEYLPFNGGPRVCIGQQYALTEAGYTTVRLVQRFAKVESRDERPWTECITLIASNLHGTKVVLTPA</sequence>
<organism evidence="10 11">
    <name type="scientific">Alectoria fallacina</name>
    <dbReference type="NCBI Taxonomy" id="1903189"/>
    <lineage>
        <taxon>Eukaryota</taxon>
        <taxon>Fungi</taxon>
        <taxon>Dikarya</taxon>
        <taxon>Ascomycota</taxon>
        <taxon>Pezizomycotina</taxon>
        <taxon>Lecanoromycetes</taxon>
        <taxon>OSLEUM clade</taxon>
        <taxon>Lecanoromycetidae</taxon>
        <taxon>Lecanorales</taxon>
        <taxon>Lecanorineae</taxon>
        <taxon>Parmeliaceae</taxon>
        <taxon>Alectoria</taxon>
    </lineage>
</organism>
<dbReference type="GO" id="GO:0016712">
    <property type="term" value="F:oxidoreductase activity, acting on paired donors, with incorporation or reduction of molecular oxygen, reduced flavin or flavoprotein as one donor, and incorporation of one atom of oxygen"/>
    <property type="evidence" value="ECO:0007669"/>
    <property type="project" value="InterPro"/>
</dbReference>
<dbReference type="PANTHER" id="PTHR24287">
    <property type="entry name" value="P450, PUTATIVE (EUROFUNG)-RELATED"/>
    <property type="match status" value="1"/>
</dbReference>
<dbReference type="OrthoDB" id="1470350at2759"/>
<proteinExistence type="inferred from homology"/>
<dbReference type="EMBL" id="CAJPDR010001114">
    <property type="protein sequence ID" value="CAF9943565.1"/>
    <property type="molecule type" value="Genomic_DNA"/>
</dbReference>
<evidence type="ECO:0000313" key="11">
    <source>
        <dbReference type="Proteomes" id="UP000664203"/>
    </source>
</evidence>
<dbReference type="Gene3D" id="1.10.630.10">
    <property type="entry name" value="Cytochrome P450"/>
    <property type="match status" value="1"/>
</dbReference>
<dbReference type="GO" id="GO:0005506">
    <property type="term" value="F:iron ion binding"/>
    <property type="evidence" value="ECO:0007669"/>
    <property type="project" value="InterPro"/>
</dbReference>
<feature type="binding site" description="axial binding residue" evidence="8">
    <location>
        <position position="462"/>
    </location>
    <ligand>
        <name>heme</name>
        <dbReference type="ChEBI" id="CHEBI:30413"/>
    </ligand>
    <ligandPart>
        <name>Fe</name>
        <dbReference type="ChEBI" id="CHEBI:18248"/>
    </ligandPart>
</feature>
<dbReference type="PRINTS" id="PR00464">
    <property type="entry name" value="EP450II"/>
</dbReference>
<reference evidence="10" key="1">
    <citation type="submission" date="2021-03" db="EMBL/GenBank/DDBJ databases">
        <authorList>
            <person name="Tagirdzhanova G."/>
        </authorList>
    </citation>
    <scope>NUCLEOTIDE SEQUENCE</scope>
</reference>
<keyword evidence="3 8" id="KW-0349">Heme</keyword>
<evidence type="ECO:0000256" key="6">
    <source>
        <dbReference type="ARBA" id="ARBA00023004"/>
    </source>
</evidence>
<keyword evidence="4 8" id="KW-0479">Metal-binding</keyword>
<evidence type="ECO:0000256" key="5">
    <source>
        <dbReference type="ARBA" id="ARBA00023002"/>
    </source>
</evidence>
<dbReference type="AlphaFoldDB" id="A0A8H3PLB0"/>
<evidence type="ECO:0000313" key="10">
    <source>
        <dbReference type="EMBL" id="CAF9943565.1"/>
    </source>
</evidence>
<dbReference type="SUPFAM" id="SSF48264">
    <property type="entry name" value="Cytochrome P450"/>
    <property type="match status" value="1"/>
</dbReference>
<dbReference type="PROSITE" id="PS00086">
    <property type="entry name" value="CYTOCHROME_P450"/>
    <property type="match status" value="1"/>
</dbReference>
<dbReference type="CDD" id="cd11063">
    <property type="entry name" value="CYP52"/>
    <property type="match status" value="1"/>
</dbReference>
<dbReference type="InterPro" id="IPR002974">
    <property type="entry name" value="Cyt_P450_E_CYP52_ascomycetes"/>
</dbReference>
<dbReference type="GO" id="GO:0020037">
    <property type="term" value="F:heme binding"/>
    <property type="evidence" value="ECO:0007669"/>
    <property type="project" value="InterPro"/>
</dbReference>
<dbReference type="PRINTS" id="PR00385">
    <property type="entry name" value="P450"/>
</dbReference>
<evidence type="ECO:0000256" key="8">
    <source>
        <dbReference type="PIRSR" id="PIRSR602402-1"/>
    </source>
</evidence>
<evidence type="ECO:0000256" key="9">
    <source>
        <dbReference type="RuleBase" id="RU000461"/>
    </source>
</evidence>
<keyword evidence="11" id="KW-1185">Reference proteome</keyword>
<dbReference type="InterPro" id="IPR001128">
    <property type="entry name" value="Cyt_P450"/>
</dbReference>
<evidence type="ECO:0000256" key="2">
    <source>
        <dbReference type="ARBA" id="ARBA00010617"/>
    </source>
</evidence>
<name>A0A8H3PLB0_9LECA</name>
<evidence type="ECO:0000256" key="1">
    <source>
        <dbReference type="ARBA" id="ARBA00001971"/>
    </source>
</evidence>
<keyword evidence="7 9" id="KW-0503">Monooxygenase</keyword>
<comment type="similarity">
    <text evidence="2 9">Belongs to the cytochrome P450 family.</text>
</comment>
<dbReference type="PRINTS" id="PR01239">
    <property type="entry name" value="EP450IICYP52"/>
</dbReference>
<comment type="caution">
    <text evidence="10">The sequence shown here is derived from an EMBL/GenBank/DDBJ whole genome shotgun (WGS) entry which is preliminary data.</text>
</comment>
<protein>
    <recommendedName>
        <fullName evidence="12">Cytochrome P450 alkane hydroxylase</fullName>
    </recommendedName>
</protein>
<dbReference type="Proteomes" id="UP000664203">
    <property type="component" value="Unassembled WGS sequence"/>
</dbReference>
<dbReference type="InterPro" id="IPR036396">
    <property type="entry name" value="Cyt_P450_sf"/>
</dbReference>
<dbReference type="PANTHER" id="PTHR24287:SF17">
    <property type="entry name" value="P450, PUTATIVE (EUROFUNG)-RELATED"/>
    <property type="match status" value="1"/>
</dbReference>
<gene>
    <name evidence="10" type="ORF">ALECFALPRED_000697</name>
</gene>
<comment type="cofactor">
    <cofactor evidence="1 8">
        <name>heme</name>
        <dbReference type="ChEBI" id="CHEBI:30413"/>
    </cofactor>
</comment>
<dbReference type="InterPro" id="IPR047146">
    <property type="entry name" value="Cyt_P450_E_CYP52_fungi"/>
</dbReference>
<evidence type="ECO:0000256" key="4">
    <source>
        <dbReference type="ARBA" id="ARBA00022723"/>
    </source>
</evidence>
<evidence type="ECO:0008006" key="12">
    <source>
        <dbReference type="Google" id="ProtNLM"/>
    </source>
</evidence>
<evidence type="ECO:0000256" key="7">
    <source>
        <dbReference type="ARBA" id="ARBA00023033"/>
    </source>
</evidence>
<keyword evidence="6 8" id="KW-0408">Iron</keyword>
<keyword evidence="5 9" id="KW-0560">Oxidoreductase</keyword>
<accession>A0A8H3PLB0</accession>
<dbReference type="Pfam" id="PF00067">
    <property type="entry name" value="p450"/>
    <property type="match status" value="1"/>
</dbReference>
<dbReference type="InterPro" id="IPR017972">
    <property type="entry name" value="Cyt_P450_CS"/>
</dbReference>